<dbReference type="AlphaFoldDB" id="A0A0A9AQZ7"/>
<sequence>MQLFRVLSCIFRMCNLTRAFRTW</sequence>
<organism evidence="1">
    <name type="scientific">Arundo donax</name>
    <name type="common">Giant reed</name>
    <name type="synonym">Donax arundinaceus</name>
    <dbReference type="NCBI Taxonomy" id="35708"/>
    <lineage>
        <taxon>Eukaryota</taxon>
        <taxon>Viridiplantae</taxon>
        <taxon>Streptophyta</taxon>
        <taxon>Embryophyta</taxon>
        <taxon>Tracheophyta</taxon>
        <taxon>Spermatophyta</taxon>
        <taxon>Magnoliopsida</taxon>
        <taxon>Liliopsida</taxon>
        <taxon>Poales</taxon>
        <taxon>Poaceae</taxon>
        <taxon>PACMAD clade</taxon>
        <taxon>Arundinoideae</taxon>
        <taxon>Arundineae</taxon>
        <taxon>Arundo</taxon>
    </lineage>
</organism>
<evidence type="ECO:0000313" key="1">
    <source>
        <dbReference type="EMBL" id="JAD53551.1"/>
    </source>
</evidence>
<protein>
    <submittedName>
        <fullName evidence="1">Uncharacterized protein</fullName>
    </submittedName>
</protein>
<reference evidence="1" key="2">
    <citation type="journal article" date="2015" name="Data Brief">
        <title>Shoot transcriptome of the giant reed, Arundo donax.</title>
        <authorList>
            <person name="Barrero R.A."/>
            <person name="Guerrero F.D."/>
            <person name="Moolhuijzen P."/>
            <person name="Goolsby J.A."/>
            <person name="Tidwell J."/>
            <person name="Bellgard S.E."/>
            <person name="Bellgard M.I."/>
        </authorList>
    </citation>
    <scope>NUCLEOTIDE SEQUENCE</scope>
    <source>
        <tissue evidence="1">Shoot tissue taken approximately 20 cm above the soil surface</tissue>
    </source>
</reference>
<proteinExistence type="predicted"/>
<dbReference type="EMBL" id="GBRH01244344">
    <property type="protein sequence ID" value="JAD53551.1"/>
    <property type="molecule type" value="Transcribed_RNA"/>
</dbReference>
<accession>A0A0A9AQZ7</accession>
<name>A0A0A9AQZ7_ARUDO</name>
<reference evidence="1" key="1">
    <citation type="submission" date="2014-09" db="EMBL/GenBank/DDBJ databases">
        <authorList>
            <person name="Magalhaes I.L.F."/>
            <person name="Oliveira U."/>
            <person name="Santos F.R."/>
            <person name="Vidigal T.H.D.A."/>
            <person name="Brescovit A.D."/>
            <person name="Santos A.J."/>
        </authorList>
    </citation>
    <scope>NUCLEOTIDE SEQUENCE</scope>
    <source>
        <tissue evidence="1">Shoot tissue taken approximately 20 cm above the soil surface</tissue>
    </source>
</reference>